<comment type="subunit">
    <text evidence="9">Homohexamer. Forms an RuvA(8)-RuvB(12)-Holliday junction (HJ) complex. HJ DNA is sandwiched between 2 RuvA tetramers; dsDNA enters through RuvA and exits via RuvB. An RuvB hexamer assembles on each DNA strand where it exits the tetramer. Each RuvB hexamer is contacted by two RuvA subunits (via domain III) on 2 adjacent RuvB subunits; this complex drives branch migration. In the full resolvosome a probable DNA-RuvA(4)-RuvB(12)-RuvC(2) complex forms which resolves the HJ.</text>
</comment>
<dbReference type="EC" id="3.6.4.-" evidence="9"/>
<dbReference type="GO" id="GO:0048476">
    <property type="term" value="C:Holliday junction resolvase complex"/>
    <property type="evidence" value="ECO:0007669"/>
    <property type="project" value="UniProtKB-UniRule"/>
</dbReference>
<evidence type="ECO:0000256" key="4">
    <source>
        <dbReference type="ARBA" id="ARBA00022801"/>
    </source>
</evidence>
<keyword evidence="2 9" id="KW-0547">Nucleotide-binding</keyword>
<evidence type="ECO:0000256" key="6">
    <source>
        <dbReference type="ARBA" id="ARBA00023125"/>
    </source>
</evidence>
<evidence type="ECO:0000313" key="12">
    <source>
        <dbReference type="Proteomes" id="UP000034207"/>
    </source>
</evidence>
<dbReference type="GO" id="GO:0005737">
    <property type="term" value="C:cytoplasm"/>
    <property type="evidence" value="ECO:0007669"/>
    <property type="project" value="UniProtKB-SubCell"/>
</dbReference>
<evidence type="ECO:0000313" key="11">
    <source>
        <dbReference type="EMBL" id="KKQ94964.1"/>
    </source>
</evidence>
<feature type="binding site" evidence="9">
    <location>
        <position position="21"/>
    </location>
    <ligand>
        <name>ATP</name>
        <dbReference type="ChEBI" id="CHEBI:30616"/>
    </ligand>
</feature>
<dbReference type="PANTHER" id="PTHR42848">
    <property type="match status" value="1"/>
</dbReference>
<dbReference type="NCBIfam" id="NF000868">
    <property type="entry name" value="PRK00080.1"/>
    <property type="match status" value="1"/>
</dbReference>
<dbReference type="Pfam" id="PF05491">
    <property type="entry name" value="WHD_RuvB"/>
    <property type="match status" value="1"/>
</dbReference>
<proteinExistence type="inferred from homology"/>
<dbReference type="GO" id="GO:0006281">
    <property type="term" value="P:DNA repair"/>
    <property type="evidence" value="ECO:0007669"/>
    <property type="project" value="UniProtKB-UniRule"/>
</dbReference>
<keyword evidence="4 9" id="KW-0378">Hydrolase</keyword>
<dbReference type="InterPro" id="IPR036388">
    <property type="entry name" value="WH-like_DNA-bd_sf"/>
</dbReference>
<dbReference type="InterPro" id="IPR036390">
    <property type="entry name" value="WH_DNA-bd_sf"/>
</dbReference>
<feature type="region of interest" description="Head domain (RuvB-H)" evidence="9">
    <location>
        <begin position="255"/>
        <end position="336"/>
    </location>
</feature>
<evidence type="ECO:0000256" key="3">
    <source>
        <dbReference type="ARBA" id="ARBA00022763"/>
    </source>
</evidence>
<feature type="binding site" evidence="9">
    <location>
        <position position="66"/>
    </location>
    <ligand>
        <name>Mg(2+)</name>
        <dbReference type="ChEBI" id="CHEBI:18420"/>
    </ligand>
</feature>
<dbReference type="InterPro" id="IPR008823">
    <property type="entry name" value="RuvB_wg_C"/>
</dbReference>
<dbReference type="SMART" id="SM00382">
    <property type="entry name" value="AAA"/>
    <property type="match status" value="1"/>
</dbReference>
<dbReference type="InterPro" id="IPR004605">
    <property type="entry name" value="DNA_helicase_Holl-junc_RuvB"/>
</dbReference>
<keyword evidence="6 9" id="KW-0238">DNA-binding</keyword>
<feature type="binding site" evidence="9">
    <location>
        <position position="65"/>
    </location>
    <ligand>
        <name>ATP</name>
        <dbReference type="ChEBI" id="CHEBI:30616"/>
    </ligand>
</feature>
<feature type="binding site" evidence="9">
    <location>
        <position position="315"/>
    </location>
    <ligand>
        <name>DNA</name>
        <dbReference type="ChEBI" id="CHEBI:16991"/>
    </ligand>
</feature>
<comment type="subcellular location">
    <subcellularLocation>
        <location evidence="9">Cytoplasm</location>
    </subcellularLocation>
</comment>
<dbReference type="Pfam" id="PF17864">
    <property type="entry name" value="AAA_lid_4"/>
    <property type="match status" value="1"/>
</dbReference>
<keyword evidence="11" id="KW-0347">Helicase</keyword>
<feature type="binding site" evidence="9">
    <location>
        <position position="20"/>
    </location>
    <ligand>
        <name>ATP</name>
        <dbReference type="ChEBI" id="CHEBI:30616"/>
    </ligand>
</feature>
<evidence type="ECO:0000256" key="8">
    <source>
        <dbReference type="ARBA" id="ARBA00023204"/>
    </source>
</evidence>
<keyword evidence="7 9" id="KW-0233">DNA recombination</keyword>
<comment type="function">
    <text evidence="9">The RuvA-RuvB-RuvC complex processes Holliday junction (HJ) DNA during genetic recombination and DNA repair, while the RuvA-RuvB complex plays an important role in the rescue of blocked DNA replication forks via replication fork reversal (RFR). RuvA specifically binds to HJ cruciform DNA, conferring on it an open structure. The RuvB hexamer acts as an ATP-dependent pump, pulling dsDNA into and through the RuvAB complex. RuvB forms 2 homohexamers on either side of HJ DNA bound by 1 or 2 RuvA tetramers; 4 subunits per hexamer contact DNA at a time. Coordinated motions by a converter formed by DNA-disengaged RuvB subunits stimulates ATP hydrolysis and nucleotide exchange. Immobilization of the converter enables RuvB to convert the ATP-contained energy into a lever motion, pulling 2 nucleotides of DNA out of the RuvA tetramer per ATP hydrolyzed, thus driving DNA branch migration. The RuvB motors rotate together with the DNA substrate, which together with the progressing nucleotide cycle form the mechanistic basis for DNA recombination by continuous HJ branch migration. Branch migration allows RuvC to scan DNA until it finds its consensus sequence, where it cleaves and resolves cruciform DNA.</text>
</comment>
<dbReference type="GO" id="GO:0009378">
    <property type="term" value="F:four-way junction helicase activity"/>
    <property type="evidence" value="ECO:0007669"/>
    <property type="project" value="InterPro"/>
</dbReference>
<dbReference type="Gene3D" id="1.10.10.10">
    <property type="entry name" value="Winged helix-like DNA-binding domain superfamily/Winged helix DNA-binding domain"/>
    <property type="match status" value="1"/>
</dbReference>
<dbReference type="Gene3D" id="3.40.50.300">
    <property type="entry name" value="P-loop containing nucleotide triphosphate hydrolases"/>
    <property type="match status" value="1"/>
</dbReference>
<dbReference type="STRING" id="1618345.UT18_C0006G0062"/>
<feature type="binding site" evidence="9">
    <location>
        <position position="171"/>
    </location>
    <ligand>
        <name>ATP</name>
        <dbReference type="ChEBI" id="CHEBI:30616"/>
    </ligand>
</feature>
<evidence type="ECO:0000256" key="9">
    <source>
        <dbReference type="HAMAP-Rule" id="MF_00016"/>
    </source>
</evidence>
<feature type="binding site" evidence="9">
    <location>
        <position position="67"/>
    </location>
    <ligand>
        <name>ATP</name>
        <dbReference type="ChEBI" id="CHEBI:30616"/>
    </ligand>
</feature>
<dbReference type="GO" id="GO:0006310">
    <property type="term" value="P:DNA recombination"/>
    <property type="evidence" value="ECO:0007669"/>
    <property type="project" value="UniProtKB-UniRule"/>
</dbReference>
<dbReference type="SUPFAM" id="SSF52540">
    <property type="entry name" value="P-loop containing nucleoside triphosphate hydrolases"/>
    <property type="match status" value="1"/>
</dbReference>
<feature type="binding site" evidence="9">
    <location>
        <position position="62"/>
    </location>
    <ligand>
        <name>ATP</name>
        <dbReference type="ChEBI" id="CHEBI:30616"/>
    </ligand>
</feature>
<comment type="catalytic activity">
    <reaction evidence="9">
        <text>ATP + H2O = ADP + phosphate + H(+)</text>
        <dbReference type="Rhea" id="RHEA:13065"/>
        <dbReference type="ChEBI" id="CHEBI:15377"/>
        <dbReference type="ChEBI" id="CHEBI:15378"/>
        <dbReference type="ChEBI" id="CHEBI:30616"/>
        <dbReference type="ChEBI" id="CHEBI:43474"/>
        <dbReference type="ChEBI" id="CHEBI:456216"/>
    </reaction>
</comment>
<dbReference type="Pfam" id="PF05496">
    <property type="entry name" value="RuvB_N"/>
    <property type="match status" value="1"/>
</dbReference>
<dbReference type="EMBL" id="LBVV01000006">
    <property type="protein sequence ID" value="KKQ94964.1"/>
    <property type="molecule type" value="Genomic_DNA"/>
</dbReference>
<dbReference type="PANTHER" id="PTHR42848:SF1">
    <property type="entry name" value="HOLLIDAY JUNCTION BRANCH MIGRATION COMPLEX SUBUNIT RUVB"/>
    <property type="match status" value="1"/>
</dbReference>
<dbReference type="CDD" id="cd00009">
    <property type="entry name" value="AAA"/>
    <property type="match status" value="1"/>
</dbReference>
<dbReference type="Proteomes" id="UP000034207">
    <property type="component" value="Unassembled WGS sequence"/>
</dbReference>
<dbReference type="InterPro" id="IPR041445">
    <property type="entry name" value="AAA_lid_4"/>
</dbReference>
<keyword evidence="1 9" id="KW-0963">Cytoplasm</keyword>
<feature type="region of interest" description="Large ATPase domain (RuvB-L)" evidence="9">
    <location>
        <begin position="1"/>
        <end position="181"/>
    </location>
</feature>
<evidence type="ECO:0000259" key="10">
    <source>
        <dbReference type="SMART" id="SM00382"/>
    </source>
</evidence>
<feature type="binding site" evidence="9">
    <location>
        <position position="310"/>
    </location>
    <ligand>
        <name>DNA</name>
        <dbReference type="ChEBI" id="CHEBI:16991"/>
    </ligand>
</feature>
<gene>
    <name evidence="9" type="primary">ruvB</name>
    <name evidence="11" type="ORF">UT18_C0006G0062</name>
</gene>
<comment type="domain">
    <text evidence="9">Has 3 domains, the large (RuvB-L) and small ATPase (RuvB-S) domains and the C-terminal head (RuvB-H) domain. The head domain binds DNA, while the ATPase domains jointly bind ATP, ADP or are empty depending on the state of the subunit in the translocation cycle. During a single DNA translocation step the structure of each domain remains the same, but their relative positions change.</text>
</comment>
<evidence type="ECO:0000256" key="5">
    <source>
        <dbReference type="ARBA" id="ARBA00022840"/>
    </source>
</evidence>
<sequence>MREITNNLVEEKDDEFEVTLRPKKFADFVGQNSIKENLNISIAAHKKRGDVLDHILLYGPPGLGKTTLANIIALEVGSSIKITSGPAIERAGDLASILTNLTEGEILFIDEIHRLNRIVEEVLYSAMEDYALDIMIGKGPGAKSIRIDLPKFTIIGATTRAGLLSAPLRDRFGLTHRLDYYEPEEISHIVKRSSNILNVKIKTDALEELSKRARRTPRIANRLLKRVRDYAEVKGDGTIGFEDVLKAMDLLAVDKLGLDKTDRNILTAIIEKFGGGPVGLNTLAASTSEEKDTIEEVYEPFLMQIGFLERTSRGRKATTAAYQHLNLPNSGQNKLL</sequence>
<feature type="binding site" evidence="9">
    <location>
        <position position="66"/>
    </location>
    <ligand>
        <name>ATP</name>
        <dbReference type="ChEBI" id="CHEBI:30616"/>
    </ligand>
</feature>
<feature type="binding site" evidence="9">
    <location>
        <begin position="128"/>
        <end position="130"/>
    </location>
    <ligand>
        <name>ATP</name>
        <dbReference type="ChEBI" id="CHEBI:30616"/>
    </ligand>
</feature>
<dbReference type="HAMAP" id="MF_00016">
    <property type="entry name" value="DNA_HJ_migration_RuvB"/>
    <property type="match status" value="1"/>
</dbReference>
<dbReference type="AlphaFoldDB" id="A0A0G0P9Z8"/>
<dbReference type="InterPro" id="IPR003593">
    <property type="entry name" value="AAA+_ATPase"/>
</dbReference>
<keyword evidence="3 9" id="KW-0227">DNA damage</keyword>
<dbReference type="Gene3D" id="1.10.8.60">
    <property type="match status" value="1"/>
</dbReference>
<dbReference type="PATRIC" id="fig|1618345.3.peg.351"/>
<keyword evidence="5 9" id="KW-0067">ATP-binding</keyword>
<comment type="caution">
    <text evidence="11">The sequence shown here is derived from an EMBL/GenBank/DDBJ whole genome shotgun (WGS) entry which is preliminary data.</text>
</comment>
<evidence type="ECO:0000256" key="7">
    <source>
        <dbReference type="ARBA" id="ARBA00023172"/>
    </source>
</evidence>
<dbReference type="GO" id="GO:0000400">
    <property type="term" value="F:four-way junction DNA binding"/>
    <property type="evidence" value="ECO:0007669"/>
    <property type="project" value="UniProtKB-UniRule"/>
</dbReference>
<reference evidence="11" key="1">
    <citation type="journal article" date="2015" name="Nature">
        <title>rRNA introns, odd ribosomes, and small enigmatic genomes across a large radiation of phyla.</title>
        <authorList>
            <person name="Brown C.T."/>
            <person name="Hug L.A."/>
            <person name="Thomas B.C."/>
            <person name="Sharon I."/>
            <person name="Castelle C.J."/>
            <person name="Singh A."/>
            <person name="Wilkins M.J."/>
            <person name="Williams K.H."/>
            <person name="Banfield J.F."/>
        </authorList>
    </citation>
    <scope>NUCLEOTIDE SEQUENCE [LARGE SCALE GENOMIC DNA]</scope>
</reference>
<dbReference type="SUPFAM" id="SSF46785">
    <property type="entry name" value="Winged helix' DNA-binding domain"/>
    <property type="match status" value="1"/>
</dbReference>
<organism evidence="11 12">
    <name type="scientific">candidate division CPR2 bacterium GW2011_GWC2_39_10</name>
    <dbReference type="NCBI Taxonomy" id="1618345"/>
    <lineage>
        <taxon>Bacteria</taxon>
        <taxon>Bacteria division CPR2</taxon>
    </lineage>
</organism>
<name>A0A0G0P9Z8_UNCC2</name>
<feature type="binding site" evidence="9">
    <location>
        <position position="181"/>
    </location>
    <ligand>
        <name>ATP</name>
        <dbReference type="ChEBI" id="CHEBI:30616"/>
    </ligand>
</feature>
<feature type="region of interest" description="Small ATPAse domain (RuvB-S)" evidence="9">
    <location>
        <begin position="182"/>
        <end position="252"/>
    </location>
</feature>
<keyword evidence="8 9" id="KW-0234">DNA repair</keyword>
<feature type="domain" description="AAA+ ATPase" evidence="10">
    <location>
        <begin position="51"/>
        <end position="184"/>
    </location>
</feature>
<accession>A0A0G0P9Z8</accession>
<evidence type="ECO:0000256" key="2">
    <source>
        <dbReference type="ARBA" id="ARBA00022741"/>
    </source>
</evidence>
<comment type="similarity">
    <text evidence="9">Belongs to the RuvB family.</text>
</comment>
<dbReference type="InterPro" id="IPR008824">
    <property type="entry name" value="RuvB-like_N"/>
</dbReference>
<dbReference type="InterPro" id="IPR027417">
    <property type="entry name" value="P-loop_NTPase"/>
</dbReference>
<dbReference type="NCBIfam" id="TIGR00635">
    <property type="entry name" value="ruvB"/>
    <property type="match status" value="1"/>
</dbReference>
<comment type="caution">
    <text evidence="9">Lacks conserved residue(s) required for the propagation of feature annotation.</text>
</comment>
<protein>
    <recommendedName>
        <fullName evidence="9">Holliday junction branch migration complex subunit RuvB</fullName>
        <ecNumber evidence="9">3.6.4.-</ecNumber>
    </recommendedName>
</protein>
<dbReference type="GO" id="GO:0005524">
    <property type="term" value="F:ATP binding"/>
    <property type="evidence" value="ECO:0007669"/>
    <property type="project" value="UniProtKB-UniRule"/>
</dbReference>
<dbReference type="GO" id="GO:0016887">
    <property type="term" value="F:ATP hydrolysis activity"/>
    <property type="evidence" value="ECO:0007669"/>
    <property type="project" value="RHEA"/>
</dbReference>
<evidence type="ECO:0000256" key="1">
    <source>
        <dbReference type="ARBA" id="ARBA00022490"/>
    </source>
</evidence>
<feature type="binding site" evidence="9">
    <location>
        <position position="218"/>
    </location>
    <ligand>
        <name>ATP</name>
        <dbReference type="ChEBI" id="CHEBI:30616"/>
    </ligand>
</feature>